<evidence type="ECO:0000313" key="3">
    <source>
        <dbReference type="Proteomes" id="UP000182258"/>
    </source>
</evidence>
<dbReference type="OrthoDB" id="1144014at2"/>
<dbReference type="RefSeq" id="WP_052952701.1">
    <property type="nucleotide sequence ID" value="NZ_FOMB01000003.1"/>
</dbReference>
<evidence type="ECO:0000313" key="2">
    <source>
        <dbReference type="EMBL" id="SFC28462.1"/>
    </source>
</evidence>
<name>A0A1I1HY19_9HYPH</name>
<accession>A0A1I1HY19</accession>
<gene>
    <name evidence="2" type="ORF">SAMN04488059_103254</name>
</gene>
<evidence type="ECO:0000256" key="1">
    <source>
        <dbReference type="SAM" id="SignalP"/>
    </source>
</evidence>
<dbReference type="Proteomes" id="UP000182258">
    <property type="component" value="Unassembled WGS sequence"/>
</dbReference>
<feature type="signal peptide" evidence="1">
    <location>
        <begin position="1"/>
        <end position="22"/>
    </location>
</feature>
<keyword evidence="1" id="KW-0732">Signal</keyword>
<reference evidence="2 3" key="1">
    <citation type="submission" date="2016-10" db="EMBL/GenBank/DDBJ databases">
        <authorList>
            <person name="de Groot N.N."/>
        </authorList>
    </citation>
    <scope>NUCLEOTIDE SEQUENCE [LARGE SCALE GENOMIC DNA]</scope>
    <source>
        <strain evidence="2 3">CGMCC 1.10210</strain>
    </source>
</reference>
<feature type="chain" id="PRO_5010264013" evidence="1">
    <location>
        <begin position="23"/>
        <end position="211"/>
    </location>
</feature>
<protein>
    <submittedName>
        <fullName evidence="2">Uncharacterized protein</fullName>
    </submittedName>
</protein>
<sequence length="211" mass="21949">MHSRLFLCTFCAAALAIGPVLAKEKPAPDADQVTCEGVYGADTTEALVVQTFGAENVVTGPVDGPEGTTYTATTVFPDDPDRTMLFSWFDETALTGISSIALSPSQAGPGGVRIGQTVAEVEAINGEPFTLSGFWWDYGGSAGFDSGKLSGVAGDCYVSLGFAVPNEIPQAIDVTPISGDIEVPSSEGLLEVLDVRVERLSLGYASPDYAN</sequence>
<dbReference type="STRING" id="728005.SAMN04488059_103254"/>
<organism evidence="2 3">
    <name type="scientific">Devosia psychrophila</name>
    <dbReference type="NCBI Taxonomy" id="728005"/>
    <lineage>
        <taxon>Bacteria</taxon>
        <taxon>Pseudomonadati</taxon>
        <taxon>Pseudomonadota</taxon>
        <taxon>Alphaproteobacteria</taxon>
        <taxon>Hyphomicrobiales</taxon>
        <taxon>Devosiaceae</taxon>
        <taxon>Devosia</taxon>
    </lineage>
</organism>
<dbReference type="AlphaFoldDB" id="A0A1I1HY19"/>
<dbReference type="EMBL" id="FOMB01000003">
    <property type="protein sequence ID" value="SFC28462.1"/>
    <property type="molecule type" value="Genomic_DNA"/>
</dbReference>
<proteinExistence type="predicted"/>